<dbReference type="PROSITE" id="PS50033">
    <property type="entry name" value="UBX"/>
    <property type="match status" value="1"/>
</dbReference>
<dbReference type="NCBIfam" id="NF041278">
    <property type="entry name" value="CmcJ_NvfI_EfuI"/>
    <property type="match status" value="1"/>
</dbReference>
<dbReference type="AlphaFoldDB" id="A0AAD8Y5U7"/>
<dbReference type="GO" id="GO:0036503">
    <property type="term" value="P:ERAD pathway"/>
    <property type="evidence" value="ECO:0007669"/>
    <property type="project" value="TreeGrafter"/>
</dbReference>
<dbReference type="PANTHER" id="PTHR23322:SF1">
    <property type="entry name" value="FAS-ASSOCIATED FACTOR 2"/>
    <property type="match status" value="1"/>
</dbReference>
<sequence length="804" mass="90569">MADEENHPPSSTLDLEVNLPGLFRPEFSVDNRQEAEKIAYSSDFSLISCSEEVVYGDEDKDAPITKIRDARPHQDSPLTEDDAASFFHKKGFCLFPQNTKVKRWNEDYLKGMMFGSDITKVYSPELESIIRNYLLPEYHVISVDCPPAVLRRGPSSRNNFYGTGVHQDYGLSLEDYKNNLKAYDFSGQAAKEVQKKFDSDQVVNPLRSKPLAVCDPAFVANGDTVHTALDAKSVGGLKGKQTDQMALKYSPQQQWYYYPNMTDDEVLVFKQFEVWKDDSMDKREALPVRGVFHTAFVDPNTPEGSPPRQSTECRVQVFIGKRKEEDAAEEKWTPPAPLWPKDGSEWGMLALDMGSIGMIFAVVWSECPAIPSYLAFVYSFAIVGMLAGLIKFQYSLGREGNTKRYPCAQSISSILGMTQVALVPRCPKEFDGVHNSVNADRAARAFVGMVRQQISVVRPVLTDTAGDGGGDGGAVEQYDEPSCPFTEKGYSSTMEEMTNNNTPNNSNHNPLLLLYLHSPLHNQGTQFIHNFLCHPQLLKLLNDNTENGVVKCFGASVHSADGQRLRDMMEVTSFPFMALLSVKSSSSSSSNNTNNNISMELLLRLESTQLFTIQPSQITTYLNTAITRHAQIIAEETARRLQREEDARLREEQNREYQEALLADQMREMERNERNERERREREEEEERERLVLMKEQSRLEDARRILELSGGEPDVGTKVGVARMRFTLPNGKKVDRRFHSSDTVEVLRAFLTLHLEESGVEIKNFGLSTSFPKKTFGEEDNTLTLEEAGLAPQAVVMVQDLDA</sequence>
<dbReference type="PANTHER" id="PTHR23322">
    <property type="entry name" value="FAS-ASSOCIATED PROTEIN"/>
    <property type="match status" value="1"/>
</dbReference>
<name>A0AAD8Y5U7_9STRA</name>
<evidence type="ECO:0000313" key="4">
    <source>
        <dbReference type="EMBL" id="KAK1739758.1"/>
    </source>
</evidence>
<dbReference type="InterPro" id="IPR001012">
    <property type="entry name" value="UBX_dom"/>
</dbReference>
<dbReference type="Gene3D" id="3.10.20.90">
    <property type="entry name" value="Phosphatidylinositol 3-kinase Catalytic Subunit, Chain A, domain 1"/>
    <property type="match status" value="1"/>
</dbReference>
<dbReference type="Gene3D" id="3.40.30.10">
    <property type="entry name" value="Glutaredoxin"/>
    <property type="match status" value="1"/>
</dbReference>
<keyword evidence="5" id="KW-1185">Reference proteome</keyword>
<organism evidence="4 5">
    <name type="scientific">Skeletonema marinoi</name>
    <dbReference type="NCBI Taxonomy" id="267567"/>
    <lineage>
        <taxon>Eukaryota</taxon>
        <taxon>Sar</taxon>
        <taxon>Stramenopiles</taxon>
        <taxon>Ochrophyta</taxon>
        <taxon>Bacillariophyta</taxon>
        <taxon>Coscinodiscophyceae</taxon>
        <taxon>Thalassiosirophycidae</taxon>
        <taxon>Thalassiosirales</taxon>
        <taxon>Skeletonemataceae</taxon>
        <taxon>Skeletonema</taxon>
        <taxon>Skeletonema marinoi-dohrnii complex</taxon>
    </lineage>
</organism>
<accession>A0AAD8Y5U7</accession>
<dbReference type="InterPro" id="IPR044053">
    <property type="entry name" value="AsaB-like"/>
</dbReference>
<proteinExistence type="inferred from homology"/>
<dbReference type="GO" id="GO:0005783">
    <property type="term" value="C:endoplasmic reticulum"/>
    <property type="evidence" value="ECO:0007669"/>
    <property type="project" value="TreeGrafter"/>
</dbReference>
<gene>
    <name evidence="4" type="ORF">QTG54_009517</name>
</gene>
<dbReference type="InterPro" id="IPR050730">
    <property type="entry name" value="UBX_domain-protein"/>
</dbReference>
<protein>
    <submittedName>
        <fullName evidence="4">UBX domain-containing protein</fullName>
    </submittedName>
</protein>
<evidence type="ECO:0000313" key="5">
    <source>
        <dbReference type="Proteomes" id="UP001224775"/>
    </source>
</evidence>
<dbReference type="GO" id="GO:0043130">
    <property type="term" value="F:ubiquitin binding"/>
    <property type="evidence" value="ECO:0007669"/>
    <property type="project" value="TreeGrafter"/>
</dbReference>
<evidence type="ECO:0000256" key="2">
    <source>
        <dbReference type="SAM" id="MobiDB-lite"/>
    </source>
</evidence>
<dbReference type="Proteomes" id="UP001224775">
    <property type="component" value="Unassembled WGS sequence"/>
</dbReference>
<evidence type="ECO:0000256" key="1">
    <source>
        <dbReference type="ARBA" id="ARBA00023604"/>
    </source>
</evidence>
<feature type="domain" description="UBX" evidence="3">
    <location>
        <begin position="718"/>
        <end position="799"/>
    </location>
</feature>
<dbReference type="Pfam" id="PF00789">
    <property type="entry name" value="UBX"/>
    <property type="match status" value="1"/>
</dbReference>
<dbReference type="SUPFAM" id="SSF54236">
    <property type="entry name" value="Ubiquitin-like"/>
    <property type="match status" value="1"/>
</dbReference>
<dbReference type="SMART" id="SM00166">
    <property type="entry name" value="UBX"/>
    <property type="match status" value="1"/>
</dbReference>
<evidence type="ECO:0000259" key="3">
    <source>
        <dbReference type="PROSITE" id="PS50033"/>
    </source>
</evidence>
<reference evidence="4" key="1">
    <citation type="submission" date="2023-06" db="EMBL/GenBank/DDBJ databases">
        <title>Survivors Of The Sea: Transcriptome response of Skeletonema marinoi to long-term dormancy.</title>
        <authorList>
            <person name="Pinder M.I.M."/>
            <person name="Kourtchenko O."/>
            <person name="Robertson E.K."/>
            <person name="Larsson T."/>
            <person name="Maumus F."/>
            <person name="Osuna-Cruz C.M."/>
            <person name="Vancaester E."/>
            <person name="Stenow R."/>
            <person name="Vandepoele K."/>
            <person name="Ploug H."/>
            <person name="Bruchert V."/>
            <person name="Godhe A."/>
            <person name="Topel M."/>
        </authorList>
    </citation>
    <scope>NUCLEOTIDE SEQUENCE</scope>
    <source>
        <strain evidence="4">R05AC</strain>
    </source>
</reference>
<dbReference type="InterPro" id="IPR029071">
    <property type="entry name" value="Ubiquitin-like_domsf"/>
</dbReference>
<dbReference type="EMBL" id="JATAAI010000017">
    <property type="protein sequence ID" value="KAK1739758.1"/>
    <property type="molecule type" value="Genomic_DNA"/>
</dbReference>
<dbReference type="CDD" id="cd01767">
    <property type="entry name" value="UBX"/>
    <property type="match status" value="1"/>
</dbReference>
<comment type="similarity">
    <text evidence="1">Belongs to the asaB hydroxylase/desaturase family.</text>
</comment>
<dbReference type="GO" id="GO:0016491">
    <property type="term" value="F:oxidoreductase activity"/>
    <property type="evidence" value="ECO:0007669"/>
    <property type="project" value="InterPro"/>
</dbReference>
<feature type="region of interest" description="Disordered" evidence="2">
    <location>
        <begin position="667"/>
        <end position="687"/>
    </location>
</feature>
<comment type="caution">
    <text evidence="4">The sequence shown here is derived from an EMBL/GenBank/DDBJ whole genome shotgun (WGS) entry which is preliminary data.</text>
</comment>